<evidence type="ECO:0000256" key="1">
    <source>
        <dbReference type="SAM" id="MobiDB-lite"/>
    </source>
</evidence>
<keyword evidence="2" id="KW-0472">Membrane</keyword>
<keyword evidence="2" id="KW-1133">Transmembrane helix</keyword>
<dbReference type="Proteomes" id="UP000530268">
    <property type="component" value="Unassembled WGS sequence"/>
</dbReference>
<comment type="caution">
    <text evidence="3">The sequence shown here is derived from an EMBL/GenBank/DDBJ whole genome shotgun (WGS) entry which is preliminary data.</text>
</comment>
<keyword evidence="2" id="KW-0812">Transmembrane</keyword>
<dbReference type="RefSeq" id="WP_184562981.1">
    <property type="nucleotide sequence ID" value="NZ_JACIEI010000002.1"/>
</dbReference>
<feature type="transmembrane region" description="Helical" evidence="2">
    <location>
        <begin position="6"/>
        <end position="23"/>
    </location>
</feature>
<dbReference type="AlphaFoldDB" id="A0A7W6GZM3"/>
<accession>A0A7W6GZM3</accession>
<dbReference type="EMBL" id="JACIEI010000002">
    <property type="protein sequence ID" value="MBB3993152.1"/>
    <property type="molecule type" value="Genomic_DNA"/>
</dbReference>
<keyword evidence="4" id="KW-1185">Reference proteome</keyword>
<sequence>METALIIIGFIVLCIIGIAWDYYKPARFRSSYRNVKTRGEIGGGTGGSGGSDWSGDNWGGDCGGGDGGGD</sequence>
<proteinExistence type="predicted"/>
<evidence type="ECO:0000313" key="3">
    <source>
        <dbReference type="EMBL" id="MBB3993152.1"/>
    </source>
</evidence>
<evidence type="ECO:0000256" key="2">
    <source>
        <dbReference type="SAM" id="Phobius"/>
    </source>
</evidence>
<name>A0A7W6GZM3_9RHOB</name>
<organism evidence="3 4">
    <name type="scientific">Sulfitobacter undariae</name>
    <dbReference type="NCBI Taxonomy" id="1563671"/>
    <lineage>
        <taxon>Bacteria</taxon>
        <taxon>Pseudomonadati</taxon>
        <taxon>Pseudomonadota</taxon>
        <taxon>Alphaproteobacteria</taxon>
        <taxon>Rhodobacterales</taxon>
        <taxon>Roseobacteraceae</taxon>
        <taxon>Sulfitobacter</taxon>
    </lineage>
</organism>
<evidence type="ECO:0000313" key="4">
    <source>
        <dbReference type="Proteomes" id="UP000530268"/>
    </source>
</evidence>
<feature type="region of interest" description="Disordered" evidence="1">
    <location>
        <begin position="38"/>
        <end position="70"/>
    </location>
</feature>
<gene>
    <name evidence="3" type="ORF">GGR95_000780</name>
</gene>
<protein>
    <submittedName>
        <fullName evidence="3">Uncharacterized protein</fullName>
    </submittedName>
</protein>
<feature type="compositionally biased region" description="Gly residues" evidence="1">
    <location>
        <begin position="40"/>
        <end position="70"/>
    </location>
</feature>
<reference evidence="3 4" key="1">
    <citation type="submission" date="2020-08" db="EMBL/GenBank/DDBJ databases">
        <title>Genomic Encyclopedia of Type Strains, Phase IV (KMG-IV): sequencing the most valuable type-strain genomes for metagenomic binning, comparative biology and taxonomic classification.</title>
        <authorList>
            <person name="Goeker M."/>
        </authorList>
    </citation>
    <scope>NUCLEOTIDE SEQUENCE [LARGE SCALE GENOMIC DNA]</scope>
    <source>
        <strain evidence="3 4">DSM 102234</strain>
    </source>
</reference>